<name>A0ABW9B2Q1_9BURK</name>
<evidence type="ECO:0000256" key="2">
    <source>
        <dbReference type="SAM" id="MobiDB-lite"/>
    </source>
</evidence>
<comment type="caution">
    <text evidence="3">The sequence shown here is derived from an EMBL/GenBank/DDBJ whole genome shotgun (WGS) entry which is preliminary data.</text>
</comment>
<evidence type="ECO:0000256" key="1">
    <source>
        <dbReference type="ARBA" id="ARBA00022679"/>
    </source>
</evidence>
<feature type="region of interest" description="Disordered" evidence="2">
    <location>
        <begin position="401"/>
        <end position="424"/>
    </location>
</feature>
<dbReference type="Gene3D" id="3.40.50.10540">
    <property type="entry name" value="Crotonobetainyl-coa:carnitine coa-transferase, domain 1"/>
    <property type="match status" value="1"/>
</dbReference>
<protein>
    <submittedName>
        <fullName evidence="3">CoA transferase</fullName>
    </submittedName>
</protein>
<dbReference type="SUPFAM" id="SSF89796">
    <property type="entry name" value="CoA-transferase family III (CaiB/BaiF)"/>
    <property type="match status" value="1"/>
</dbReference>
<dbReference type="InterPro" id="IPR003673">
    <property type="entry name" value="CoA-Trfase_fam_III"/>
</dbReference>
<dbReference type="EMBL" id="JAQQEZ010000038">
    <property type="protein sequence ID" value="MFM0006241.1"/>
    <property type="molecule type" value="Genomic_DNA"/>
</dbReference>
<dbReference type="InterPro" id="IPR044855">
    <property type="entry name" value="CoA-Trfase_III_dom3_sf"/>
</dbReference>
<dbReference type="Gene3D" id="3.30.1540.10">
    <property type="entry name" value="formyl-coa transferase, domain 3"/>
    <property type="match status" value="1"/>
</dbReference>
<dbReference type="Pfam" id="PF02515">
    <property type="entry name" value="CoA_transf_3"/>
    <property type="match status" value="1"/>
</dbReference>
<reference evidence="3 4" key="1">
    <citation type="journal article" date="2024" name="Chem. Sci.">
        <title>Discovery of megapolipeptins by genome mining of a Burkholderiales bacteria collection.</title>
        <authorList>
            <person name="Paulo B.S."/>
            <person name="Recchia M.J.J."/>
            <person name="Lee S."/>
            <person name="Fergusson C.H."/>
            <person name="Romanowski S.B."/>
            <person name="Hernandez A."/>
            <person name="Krull N."/>
            <person name="Liu D.Y."/>
            <person name="Cavanagh H."/>
            <person name="Bos A."/>
            <person name="Gray C.A."/>
            <person name="Murphy B.T."/>
            <person name="Linington R.G."/>
            <person name="Eustaquio A.S."/>
        </authorList>
    </citation>
    <scope>NUCLEOTIDE SEQUENCE [LARGE SCALE GENOMIC DNA]</scope>
    <source>
        <strain evidence="3 4">RL17-350-BIC-A</strain>
    </source>
</reference>
<dbReference type="PANTHER" id="PTHR48207:SF3">
    <property type="entry name" value="SUCCINATE--HYDROXYMETHYLGLUTARATE COA-TRANSFERASE"/>
    <property type="match status" value="1"/>
</dbReference>
<keyword evidence="1 3" id="KW-0808">Transferase</keyword>
<dbReference type="GO" id="GO:0016740">
    <property type="term" value="F:transferase activity"/>
    <property type="evidence" value="ECO:0007669"/>
    <property type="project" value="UniProtKB-KW"/>
</dbReference>
<evidence type="ECO:0000313" key="3">
    <source>
        <dbReference type="EMBL" id="MFM0006241.1"/>
    </source>
</evidence>
<accession>A0ABW9B2Q1</accession>
<proteinExistence type="predicted"/>
<organism evidence="3 4">
    <name type="scientific">Paraburkholderia dipogonis</name>
    <dbReference type="NCBI Taxonomy" id="1211383"/>
    <lineage>
        <taxon>Bacteria</taxon>
        <taxon>Pseudomonadati</taxon>
        <taxon>Pseudomonadota</taxon>
        <taxon>Betaproteobacteria</taxon>
        <taxon>Burkholderiales</taxon>
        <taxon>Burkholderiaceae</taxon>
        <taxon>Paraburkholderia</taxon>
    </lineage>
</organism>
<evidence type="ECO:0000313" key="4">
    <source>
        <dbReference type="Proteomes" id="UP001629230"/>
    </source>
</evidence>
<dbReference type="PANTHER" id="PTHR48207">
    <property type="entry name" value="SUCCINATE--HYDROXYMETHYLGLUTARATE COA-TRANSFERASE"/>
    <property type="match status" value="1"/>
</dbReference>
<sequence length="424" mass="45468">MTEAPGGLPNNRRAARGALHGLKVLDLSRVLAGPFAAQILADHGADVTKIEPPQGDETRELGPPFVGDSAAYFQGLNRNKRAISLDLSHPDGRQVLLRLLADADVLLENFLPGTMKKWSLDYTDILQKRFPRLIYCSISGFGDQGPLSSMPGYDAVLQAFCGLMSINGHRESGPTRIGIPIVDTAVGLSSVIGILLAVAERARSGMGQHVGTSLFETALSLLHPHPANWFASGNTPGLTGNAHPNISPYDTFAAANGDVFIAVVNDGQFKRFCDVIRRVELVADPRFSSNGSRVGNRNALRTEIEPALREIDATELCRRLTDAGVSASRINSVADALQHSHTLAREMVVELAGYKGVGIPVKLSRTPGSVRKAPPCFAADTESVLREAGYDADATDALVASGAAPKKNAKRRDVPRRTNLHTYR</sequence>
<dbReference type="InterPro" id="IPR023606">
    <property type="entry name" value="CoA-Trfase_III_dom_1_sf"/>
</dbReference>
<dbReference type="InterPro" id="IPR050483">
    <property type="entry name" value="CoA-transferase_III_domain"/>
</dbReference>
<keyword evidence="4" id="KW-1185">Reference proteome</keyword>
<dbReference type="Proteomes" id="UP001629230">
    <property type="component" value="Unassembled WGS sequence"/>
</dbReference>
<gene>
    <name evidence="3" type="ORF">PQR57_35300</name>
</gene>